<evidence type="ECO:0000256" key="6">
    <source>
        <dbReference type="ARBA" id="ARBA00023180"/>
    </source>
</evidence>
<dbReference type="SUPFAM" id="SSF57196">
    <property type="entry name" value="EGF/Laminin"/>
    <property type="match status" value="1"/>
</dbReference>
<reference evidence="8" key="1">
    <citation type="submission" date="2022-08" db="UniProtKB">
        <authorList>
            <consortium name="EnsemblMetazoa"/>
        </authorList>
    </citation>
    <scope>IDENTIFICATION</scope>
    <source>
        <strain evidence="8">Dongola</strain>
    </source>
</reference>
<dbReference type="AlphaFoldDB" id="A0A182HRZ5"/>
<dbReference type="VEuPathDB" id="VectorBase:AARA004045"/>
<dbReference type="GO" id="GO:0007399">
    <property type="term" value="P:nervous system development"/>
    <property type="evidence" value="ECO:0007669"/>
    <property type="project" value="UniProtKB-ARBA"/>
</dbReference>
<feature type="disulfide bond" evidence="7">
    <location>
        <begin position="14"/>
        <end position="31"/>
    </location>
</feature>
<evidence type="ECO:0000256" key="5">
    <source>
        <dbReference type="ARBA" id="ARBA00023157"/>
    </source>
</evidence>
<proteinExistence type="predicted"/>
<dbReference type="FunFam" id="2.10.25.10:FF:000045">
    <property type="entry name" value="Slit guidance ligand 2"/>
    <property type="match status" value="1"/>
</dbReference>
<keyword evidence="6" id="KW-0325">Glycoprotein</keyword>
<dbReference type="InterPro" id="IPR001881">
    <property type="entry name" value="EGF-like_Ca-bd_dom"/>
</dbReference>
<evidence type="ECO:0000313" key="8">
    <source>
        <dbReference type="EnsemblMetazoa" id="AARA004045-PA"/>
    </source>
</evidence>
<dbReference type="Pfam" id="PF00008">
    <property type="entry name" value="EGF"/>
    <property type="match status" value="1"/>
</dbReference>
<keyword evidence="4" id="KW-0677">Repeat</keyword>
<dbReference type="GO" id="GO:0005509">
    <property type="term" value="F:calcium ion binding"/>
    <property type="evidence" value="ECO:0007669"/>
    <property type="project" value="InterPro"/>
</dbReference>
<dbReference type="SMART" id="SM00181">
    <property type="entry name" value="EGF"/>
    <property type="match status" value="1"/>
</dbReference>
<keyword evidence="9" id="KW-1185">Reference proteome</keyword>
<dbReference type="EMBL" id="APCN01001779">
    <property type="status" value="NOT_ANNOTATED_CDS"/>
    <property type="molecule type" value="Genomic_DNA"/>
</dbReference>
<evidence type="ECO:0000313" key="9">
    <source>
        <dbReference type="Proteomes" id="UP000075840"/>
    </source>
</evidence>
<dbReference type="PROSITE" id="PS50026">
    <property type="entry name" value="EGF_3"/>
    <property type="match status" value="1"/>
</dbReference>
<keyword evidence="5 7" id="KW-1015">Disulfide bond</keyword>
<comment type="caution">
    <text evidence="7">Lacks conserved residue(s) required for the propagation of feature annotation.</text>
</comment>
<dbReference type="InterPro" id="IPR000742">
    <property type="entry name" value="EGF"/>
</dbReference>
<dbReference type="GO" id="GO:0005576">
    <property type="term" value="C:extracellular region"/>
    <property type="evidence" value="ECO:0007669"/>
    <property type="project" value="UniProtKB-SubCell"/>
</dbReference>
<dbReference type="VEuPathDB" id="VectorBase:AARA21_009090"/>
<evidence type="ECO:0000256" key="2">
    <source>
        <dbReference type="ARBA" id="ARBA00022525"/>
    </source>
</evidence>
<dbReference type="PROSITE" id="PS00022">
    <property type="entry name" value="EGF_1"/>
    <property type="match status" value="1"/>
</dbReference>
<sequence>MRCVNANECLWHPCQNGGRCRDHHPPKAYECICPLGFSGAHCELELLASGILTPSRDFIIALVICVSTLIRK</sequence>
<feature type="disulfide bond" evidence="7">
    <location>
        <begin position="33"/>
        <end position="42"/>
    </location>
</feature>
<evidence type="ECO:0000256" key="4">
    <source>
        <dbReference type="ARBA" id="ARBA00022737"/>
    </source>
</evidence>
<keyword evidence="3 7" id="KW-0245">EGF-like domain</keyword>
<keyword evidence="2" id="KW-0964">Secreted</keyword>
<protein>
    <submittedName>
        <fullName evidence="8">Uncharacterized protein</fullName>
    </submittedName>
</protein>
<dbReference type="CDD" id="cd00054">
    <property type="entry name" value="EGF_CA"/>
    <property type="match status" value="1"/>
</dbReference>
<evidence type="ECO:0000256" key="7">
    <source>
        <dbReference type="PROSITE-ProRule" id="PRU00076"/>
    </source>
</evidence>
<dbReference type="Gene3D" id="2.10.25.10">
    <property type="entry name" value="Laminin"/>
    <property type="match status" value="1"/>
</dbReference>
<dbReference type="EnsemblMetazoa" id="AARA004045-RA">
    <property type="protein sequence ID" value="AARA004045-PA"/>
    <property type="gene ID" value="AARA004045"/>
</dbReference>
<comment type="subcellular location">
    <subcellularLocation>
        <location evidence="1">Secreted</location>
    </subcellularLocation>
</comment>
<accession>A0A182HRZ5</accession>
<dbReference type="PROSITE" id="PS01186">
    <property type="entry name" value="EGF_2"/>
    <property type="match status" value="1"/>
</dbReference>
<organism evidence="8 9">
    <name type="scientific">Anopheles arabiensis</name>
    <name type="common">Mosquito</name>
    <dbReference type="NCBI Taxonomy" id="7173"/>
    <lineage>
        <taxon>Eukaryota</taxon>
        <taxon>Metazoa</taxon>
        <taxon>Ecdysozoa</taxon>
        <taxon>Arthropoda</taxon>
        <taxon>Hexapoda</taxon>
        <taxon>Insecta</taxon>
        <taxon>Pterygota</taxon>
        <taxon>Neoptera</taxon>
        <taxon>Endopterygota</taxon>
        <taxon>Diptera</taxon>
        <taxon>Nematocera</taxon>
        <taxon>Culicoidea</taxon>
        <taxon>Culicidae</taxon>
        <taxon>Anophelinae</taxon>
        <taxon>Anopheles</taxon>
    </lineage>
</organism>
<dbReference type="SMART" id="SM00179">
    <property type="entry name" value="EGF_CA"/>
    <property type="match status" value="1"/>
</dbReference>
<dbReference type="PRINTS" id="PR00010">
    <property type="entry name" value="EGFBLOOD"/>
</dbReference>
<evidence type="ECO:0000256" key="3">
    <source>
        <dbReference type="ARBA" id="ARBA00022536"/>
    </source>
</evidence>
<evidence type="ECO:0000256" key="1">
    <source>
        <dbReference type="ARBA" id="ARBA00004613"/>
    </source>
</evidence>
<dbReference type="Proteomes" id="UP000075840">
    <property type="component" value="Unassembled WGS sequence"/>
</dbReference>
<name>A0A182HRZ5_ANOAR</name>